<name>A0A6A4RA15_9RHOB</name>
<accession>A0A6A4RA15</accession>
<evidence type="ECO:0000313" key="1">
    <source>
        <dbReference type="EMBL" id="KAE9622333.1"/>
    </source>
</evidence>
<dbReference type="EMBL" id="WSFO01000285">
    <property type="protein sequence ID" value="KAE9622333.1"/>
    <property type="molecule type" value="Genomic_DNA"/>
</dbReference>
<sequence length="167" mass="18389">EAIVNLESRLQKGSQDSAATAVRLLKLMTSVVESWDKEHFAEDTSSLTDYELLAKFATRGAVDSSLSSREKRKISRRVAARVSFIGKLSEFGGIYKVKSAGEVLGVSRQTVNNHIKTGKLIAIKQGNDYLIPGFQFSEEGKIPHLEEILKILGDSSPEAKCTFFLNP</sequence>
<dbReference type="Proteomes" id="UP000441586">
    <property type="component" value="Unassembled WGS sequence"/>
</dbReference>
<dbReference type="RefSeq" id="WP_158982004.1">
    <property type="nucleotide sequence ID" value="NZ_WSFO01000285.1"/>
</dbReference>
<dbReference type="AlphaFoldDB" id="A0A6A4RA15"/>
<comment type="caution">
    <text evidence="1">The sequence shown here is derived from an EMBL/GenBank/DDBJ whole genome shotgun (WGS) entry which is preliminary data.</text>
</comment>
<feature type="non-terminal residue" evidence="1">
    <location>
        <position position="167"/>
    </location>
</feature>
<evidence type="ECO:0000313" key="2">
    <source>
        <dbReference type="Proteomes" id="UP000441586"/>
    </source>
</evidence>
<proteinExistence type="predicted"/>
<feature type="non-terminal residue" evidence="1">
    <location>
        <position position="1"/>
    </location>
</feature>
<gene>
    <name evidence="1" type="ORF">GP644_24640</name>
</gene>
<organism evidence="1 2">
    <name type="scientific">Parasedimentitalea maritima</name>
    <dbReference type="NCBI Taxonomy" id="2578117"/>
    <lineage>
        <taxon>Bacteria</taxon>
        <taxon>Pseudomonadati</taxon>
        <taxon>Pseudomonadota</taxon>
        <taxon>Alphaproteobacteria</taxon>
        <taxon>Rhodobacterales</taxon>
        <taxon>Paracoccaceae</taxon>
        <taxon>Parasedimentitalea</taxon>
    </lineage>
</organism>
<protein>
    <submittedName>
        <fullName evidence="1">Helix-turn-helix domain-containing protein</fullName>
    </submittedName>
</protein>
<reference evidence="1 2" key="1">
    <citation type="submission" date="2019-12" db="EMBL/GenBank/DDBJ databases">
        <authorList>
            <person name="Zhang Y.-J."/>
        </authorList>
    </citation>
    <scope>NUCLEOTIDE SEQUENCE [LARGE SCALE GENOMIC DNA]</scope>
    <source>
        <strain evidence="1 2">H18S-6</strain>
    </source>
</reference>